<name>A0ABW3L2D9_9BACI</name>
<dbReference type="PANTHER" id="PTHR43423:SF1">
    <property type="entry name" value="ABC TRANSPORTER I FAMILY MEMBER 17"/>
    <property type="match status" value="1"/>
</dbReference>
<keyword evidence="3 5" id="KW-0067">ATP-binding</keyword>
<evidence type="ECO:0000313" key="6">
    <source>
        <dbReference type="Proteomes" id="UP001596990"/>
    </source>
</evidence>
<sequence>MSDVLFSFKGVAKAPLNDLNFTIGHNEKIILFGPSGAGKSSTLFLFNRLKDPDQGKIEFMGKPIETYNITELRKQVGLVLQSPNLFPGTVKDNIKYGPSLFGEWKEEDGKKLLEYVQLPGSYLDRDVDQLSGGEQQRVSLARTLANSPKVLLLDEPTSALDYRTAEEIEEVLECLIEEQKLTMVMVTHNMNQAKRLGERGLFIHDGRIVEDGRIPDMLDHPETDALKEFTQE</sequence>
<dbReference type="SMART" id="SM00382">
    <property type="entry name" value="AAA"/>
    <property type="match status" value="1"/>
</dbReference>
<dbReference type="SUPFAM" id="SSF52540">
    <property type="entry name" value="P-loop containing nucleoside triphosphate hydrolases"/>
    <property type="match status" value="1"/>
</dbReference>
<dbReference type="GO" id="GO:0005524">
    <property type="term" value="F:ATP binding"/>
    <property type="evidence" value="ECO:0007669"/>
    <property type="project" value="UniProtKB-KW"/>
</dbReference>
<dbReference type="InterPro" id="IPR003439">
    <property type="entry name" value="ABC_transporter-like_ATP-bd"/>
</dbReference>
<reference evidence="6" key="1">
    <citation type="journal article" date="2019" name="Int. J. Syst. Evol. Microbiol.">
        <title>The Global Catalogue of Microorganisms (GCM) 10K type strain sequencing project: providing services to taxonomists for standard genome sequencing and annotation.</title>
        <authorList>
            <consortium name="The Broad Institute Genomics Platform"/>
            <consortium name="The Broad Institute Genome Sequencing Center for Infectious Disease"/>
            <person name="Wu L."/>
            <person name="Ma J."/>
        </authorList>
    </citation>
    <scope>NUCLEOTIDE SEQUENCE [LARGE SCALE GENOMIC DNA]</scope>
    <source>
        <strain evidence="6">CCUG 56607</strain>
    </source>
</reference>
<gene>
    <name evidence="5" type="ORF">ACFQ2J_05965</name>
</gene>
<organism evidence="5 6">
    <name type="scientific">Thalassobacillus hwangdonensis</name>
    <dbReference type="NCBI Taxonomy" id="546108"/>
    <lineage>
        <taxon>Bacteria</taxon>
        <taxon>Bacillati</taxon>
        <taxon>Bacillota</taxon>
        <taxon>Bacilli</taxon>
        <taxon>Bacillales</taxon>
        <taxon>Bacillaceae</taxon>
        <taxon>Thalassobacillus</taxon>
    </lineage>
</organism>
<dbReference type="Proteomes" id="UP001596990">
    <property type="component" value="Unassembled WGS sequence"/>
</dbReference>
<dbReference type="CDD" id="cd03260">
    <property type="entry name" value="ABC_PstB_phosphate_transporter"/>
    <property type="match status" value="1"/>
</dbReference>
<keyword evidence="6" id="KW-1185">Reference proteome</keyword>
<evidence type="ECO:0000256" key="2">
    <source>
        <dbReference type="ARBA" id="ARBA00022741"/>
    </source>
</evidence>
<dbReference type="PROSITE" id="PS50893">
    <property type="entry name" value="ABC_TRANSPORTER_2"/>
    <property type="match status" value="1"/>
</dbReference>
<comment type="caution">
    <text evidence="5">The sequence shown here is derived from an EMBL/GenBank/DDBJ whole genome shotgun (WGS) entry which is preliminary data.</text>
</comment>
<keyword evidence="1" id="KW-0813">Transport</keyword>
<dbReference type="PANTHER" id="PTHR43423">
    <property type="entry name" value="ABC TRANSPORTER I FAMILY MEMBER 17"/>
    <property type="match status" value="1"/>
</dbReference>
<dbReference type="Pfam" id="PF00005">
    <property type="entry name" value="ABC_tran"/>
    <property type="match status" value="1"/>
</dbReference>
<accession>A0ABW3L2D9</accession>
<dbReference type="RefSeq" id="WP_386057478.1">
    <property type="nucleotide sequence ID" value="NZ_JBHTKL010000001.1"/>
</dbReference>
<dbReference type="InterPro" id="IPR027417">
    <property type="entry name" value="P-loop_NTPase"/>
</dbReference>
<feature type="domain" description="ABC transporter" evidence="4">
    <location>
        <begin position="1"/>
        <end position="230"/>
    </location>
</feature>
<dbReference type="Gene3D" id="3.40.50.300">
    <property type="entry name" value="P-loop containing nucleotide triphosphate hydrolases"/>
    <property type="match status" value="1"/>
</dbReference>
<dbReference type="InterPro" id="IPR003593">
    <property type="entry name" value="AAA+_ATPase"/>
</dbReference>
<dbReference type="EMBL" id="JBHTKL010000001">
    <property type="protein sequence ID" value="MFD1018744.1"/>
    <property type="molecule type" value="Genomic_DNA"/>
</dbReference>
<evidence type="ECO:0000256" key="3">
    <source>
        <dbReference type="ARBA" id="ARBA00022840"/>
    </source>
</evidence>
<dbReference type="PROSITE" id="PS00211">
    <property type="entry name" value="ABC_TRANSPORTER_1"/>
    <property type="match status" value="1"/>
</dbReference>
<protein>
    <submittedName>
        <fullName evidence="5">Phosphate ABC transporter ATP-binding protein</fullName>
    </submittedName>
</protein>
<evidence type="ECO:0000313" key="5">
    <source>
        <dbReference type="EMBL" id="MFD1018744.1"/>
    </source>
</evidence>
<dbReference type="InterPro" id="IPR005670">
    <property type="entry name" value="PstB-like"/>
</dbReference>
<dbReference type="InterPro" id="IPR017871">
    <property type="entry name" value="ABC_transporter-like_CS"/>
</dbReference>
<evidence type="ECO:0000256" key="1">
    <source>
        <dbReference type="ARBA" id="ARBA00022448"/>
    </source>
</evidence>
<proteinExistence type="predicted"/>
<evidence type="ECO:0000259" key="4">
    <source>
        <dbReference type="PROSITE" id="PS50893"/>
    </source>
</evidence>
<keyword evidence="2" id="KW-0547">Nucleotide-binding</keyword>